<organism evidence="1">
    <name type="scientific">freshwater metagenome</name>
    <dbReference type="NCBI Taxonomy" id="449393"/>
    <lineage>
        <taxon>unclassified sequences</taxon>
        <taxon>metagenomes</taxon>
        <taxon>ecological metagenomes</taxon>
    </lineage>
</organism>
<dbReference type="EMBL" id="CAFBON010000023">
    <property type="protein sequence ID" value="CAB4978175.1"/>
    <property type="molecule type" value="Genomic_DNA"/>
</dbReference>
<dbReference type="Gene3D" id="2.160.10.10">
    <property type="entry name" value="Hexapeptide repeat proteins"/>
    <property type="match status" value="1"/>
</dbReference>
<proteinExistence type="predicted"/>
<accession>A0A6J7MEG7</accession>
<name>A0A6J7MEG7_9ZZZZ</name>
<gene>
    <name evidence="1" type="ORF">UFOPK3954_00372</name>
</gene>
<evidence type="ECO:0000313" key="1">
    <source>
        <dbReference type="EMBL" id="CAB4978175.1"/>
    </source>
</evidence>
<dbReference type="AlphaFoldDB" id="A0A6J7MEG7"/>
<reference evidence="1" key="1">
    <citation type="submission" date="2020-05" db="EMBL/GenBank/DDBJ databases">
        <authorList>
            <person name="Chiriac C."/>
            <person name="Salcher M."/>
            <person name="Ghai R."/>
            <person name="Kavagutti S V."/>
        </authorList>
    </citation>
    <scope>NUCLEOTIDE SEQUENCE</scope>
</reference>
<sequence length="56" mass="5309">MLLPGASIGDGARVRDSIVAGSVGAGASLLSCVVGSTATIAEGLELTGARVPDPTA</sequence>
<protein>
    <submittedName>
        <fullName evidence="1">Unannotated protein</fullName>
    </submittedName>
</protein>